<sequence length="85" mass="10061">MQQYQQKINKQKINVVINIIILVNLVITGCICLQFIVSWMNPYNSGTSQNFPTSLPWIHTKSDCEHRGRKWDNNKCWDSEHSMFF</sequence>
<evidence type="ECO:0000256" key="1">
    <source>
        <dbReference type="SAM" id="Phobius"/>
    </source>
</evidence>
<accession>A0A2A2TFL2</accession>
<reference evidence="2 3" key="1">
    <citation type="submission" date="2017-08" db="EMBL/GenBank/DDBJ databases">
        <title>Draft genome sequence of filamentous cyanobacterium Calothrix elsteri CCALA 953.</title>
        <authorList>
            <person name="Gagunashvili A.N."/>
            <person name="Elster J."/>
            <person name="Andresson O.S."/>
        </authorList>
    </citation>
    <scope>NUCLEOTIDE SEQUENCE [LARGE SCALE GENOMIC DNA]</scope>
    <source>
        <strain evidence="2 3">CCALA 953</strain>
    </source>
</reference>
<keyword evidence="3" id="KW-1185">Reference proteome</keyword>
<feature type="transmembrane region" description="Helical" evidence="1">
    <location>
        <begin position="15"/>
        <end position="37"/>
    </location>
</feature>
<name>A0A2A2TFL2_9CYAN</name>
<dbReference type="Proteomes" id="UP000218238">
    <property type="component" value="Unassembled WGS sequence"/>
</dbReference>
<proteinExistence type="predicted"/>
<comment type="caution">
    <text evidence="2">The sequence shown here is derived from an EMBL/GenBank/DDBJ whole genome shotgun (WGS) entry which is preliminary data.</text>
</comment>
<organism evidence="2 3">
    <name type="scientific">Brunnivagina elsteri CCALA 953</name>
    <dbReference type="NCBI Taxonomy" id="987040"/>
    <lineage>
        <taxon>Bacteria</taxon>
        <taxon>Bacillati</taxon>
        <taxon>Cyanobacteriota</taxon>
        <taxon>Cyanophyceae</taxon>
        <taxon>Nostocales</taxon>
        <taxon>Calotrichaceae</taxon>
        <taxon>Brunnivagina</taxon>
    </lineage>
</organism>
<keyword evidence="1" id="KW-0472">Membrane</keyword>
<protein>
    <submittedName>
        <fullName evidence="2">Uncharacterized protein</fullName>
    </submittedName>
</protein>
<dbReference type="EMBL" id="NTFS01000222">
    <property type="protein sequence ID" value="PAX52587.1"/>
    <property type="molecule type" value="Genomic_DNA"/>
</dbReference>
<evidence type="ECO:0000313" key="3">
    <source>
        <dbReference type="Proteomes" id="UP000218238"/>
    </source>
</evidence>
<keyword evidence="1" id="KW-0812">Transmembrane</keyword>
<dbReference type="AlphaFoldDB" id="A0A2A2TFL2"/>
<gene>
    <name evidence="2" type="ORF">CK510_18555</name>
</gene>
<keyword evidence="1" id="KW-1133">Transmembrane helix</keyword>
<dbReference type="PROSITE" id="PS51257">
    <property type="entry name" value="PROKAR_LIPOPROTEIN"/>
    <property type="match status" value="1"/>
</dbReference>
<evidence type="ECO:0000313" key="2">
    <source>
        <dbReference type="EMBL" id="PAX52587.1"/>
    </source>
</evidence>